<evidence type="ECO:0000256" key="1">
    <source>
        <dbReference type="SAM" id="MobiDB-lite"/>
    </source>
</evidence>
<dbReference type="RefSeq" id="WP_179616463.1">
    <property type="nucleotide sequence ID" value="NZ_CP059163.1"/>
</dbReference>
<keyword evidence="4" id="KW-1185">Reference proteome</keyword>
<proteinExistence type="predicted"/>
<dbReference type="AlphaFoldDB" id="A0A7Y9F3G7"/>
<feature type="domain" description="ChsH2 C-terminal OB-fold" evidence="2">
    <location>
        <begin position="53"/>
        <end position="112"/>
    </location>
</feature>
<sequence length="135" mass="14145">MSPTAAEPSLYEVDDDGAPTLFGLRDSSGAVSYPFQEHGSESTGDHGDSVERVALAGTGTVTSVVQVNVHPDPSVETPYRLASIVLDEGPLVRSVVTGEAEVAIGDRVRAVTVGREEAAGPVAELRFARMHEENA</sequence>
<accession>A0A7Y9F3G7</accession>
<dbReference type="EMBL" id="JACCBE010000001">
    <property type="protein sequence ID" value="NYD58933.1"/>
    <property type="molecule type" value="Genomic_DNA"/>
</dbReference>
<evidence type="ECO:0000313" key="4">
    <source>
        <dbReference type="Proteomes" id="UP000516957"/>
    </source>
</evidence>
<dbReference type="InterPro" id="IPR002878">
    <property type="entry name" value="ChsH2_C"/>
</dbReference>
<comment type="caution">
    <text evidence="3">The sequence shown here is derived from an EMBL/GenBank/DDBJ whole genome shotgun (WGS) entry which is preliminary data.</text>
</comment>
<reference evidence="3 4" key="1">
    <citation type="submission" date="2020-07" db="EMBL/GenBank/DDBJ databases">
        <title>Sequencing the genomes of 1000 actinobacteria strains.</title>
        <authorList>
            <person name="Klenk H.-P."/>
        </authorList>
    </citation>
    <scope>NUCLEOTIDE SEQUENCE [LARGE SCALE GENOMIC DNA]</scope>
    <source>
        <strain evidence="3 4">DSM 18965</strain>
    </source>
</reference>
<evidence type="ECO:0000259" key="2">
    <source>
        <dbReference type="Pfam" id="PF01796"/>
    </source>
</evidence>
<dbReference type="InterPro" id="IPR012340">
    <property type="entry name" value="NA-bd_OB-fold"/>
</dbReference>
<gene>
    <name evidence="3" type="ORF">BKA08_003171</name>
</gene>
<evidence type="ECO:0000313" key="3">
    <source>
        <dbReference type="EMBL" id="NYD58933.1"/>
    </source>
</evidence>
<organism evidence="3 4">
    <name type="scientific">Nocardioides marinisabuli</name>
    <dbReference type="NCBI Taxonomy" id="419476"/>
    <lineage>
        <taxon>Bacteria</taxon>
        <taxon>Bacillati</taxon>
        <taxon>Actinomycetota</taxon>
        <taxon>Actinomycetes</taxon>
        <taxon>Propionibacteriales</taxon>
        <taxon>Nocardioidaceae</taxon>
        <taxon>Nocardioides</taxon>
    </lineage>
</organism>
<dbReference type="Pfam" id="PF01796">
    <property type="entry name" value="OB_ChsH2_C"/>
    <property type="match status" value="1"/>
</dbReference>
<protein>
    <submittedName>
        <fullName evidence="3">Putative OB-fold protein</fullName>
    </submittedName>
</protein>
<dbReference type="SUPFAM" id="SSF50249">
    <property type="entry name" value="Nucleic acid-binding proteins"/>
    <property type="match status" value="1"/>
</dbReference>
<feature type="region of interest" description="Disordered" evidence="1">
    <location>
        <begin position="1"/>
        <end position="23"/>
    </location>
</feature>
<name>A0A7Y9F3G7_9ACTN</name>
<dbReference type="Proteomes" id="UP000516957">
    <property type="component" value="Unassembled WGS sequence"/>
</dbReference>